<proteinExistence type="predicted"/>
<dbReference type="AlphaFoldDB" id="A0A2D2CYA8"/>
<dbReference type="KEGG" id="mtw:CQW49_07290"/>
<evidence type="ECO:0000313" key="2">
    <source>
        <dbReference type="Proteomes" id="UP000230709"/>
    </source>
</evidence>
<dbReference type="EMBL" id="CP023737">
    <property type="protein sequence ID" value="ATQ67715.1"/>
    <property type="molecule type" value="Genomic_DNA"/>
</dbReference>
<evidence type="ECO:0008006" key="3">
    <source>
        <dbReference type="Google" id="ProtNLM"/>
    </source>
</evidence>
<reference evidence="2" key="1">
    <citation type="submission" date="2017-10" db="EMBL/GenBank/DDBJ databases">
        <title>Completed PacBio SMRT sequence of Methylosinus trichosporium OB3b reveals presence of a third large plasmid.</title>
        <authorList>
            <person name="Charles T.C."/>
            <person name="Lynch M.D.J."/>
            <person name="Heil J.R."/>
            <person name="Cheng J."/>
        </authorList>
    </citation>
    <scope>NUCLEOTIDE SEQUENCE [LARGE SCALE GENOMIC DNA]</scope>
    <source>
        <strain evidence="2">OB3b</strain>
    </source>
</reference>
<dbReference type="STRING" id="595536.GCA_000178815_03697"/>
<dbReference type="Proteomes" id="UP000230709">
    <property type="component" value="Chromosome"/>
</dbReference>
<evidence type="ECO:0000313" key="1">
    <source>
        <dbReference type="EMBL" id="ATQ67715.1"/>
    </source>
</evidence>
<sequence length="91" mass="10150">MTRAAAPEKTVLRAKTQGLFPPEAEIARRLSQSPAEWAAKAIVLEREGLPRVDPLMGGRYWPAVEVFFRRRYGLSNIEASNPDGKENLDAL</sequence>
<accession>A0A2D2CYA8</accession>
<protein>
    <recommendedName>
        <fullName evidence="3">Winged helix-turn-helix domain-containing protein</fullName>
    </recommendedName>
</protein>
<gene>
    <name evidence="1" type="ORF">CQW49_07290</name>
</gene>
<name>A0A2D2CYA8_METT3</name>
<dbReference type="RefSeq" id="WP_003612668.1">
    <property type="nucleotide sequence ID" value="NZ_ADVE02000001.1"/>
</dbReference>
<organism evidence="1 2">
    <name type="scientific">Methylosinus trichosporium (strain ATCC 35070 / NCIMB 11131 / UNIQEM 75 / OB3b)</name>
    <dbReference type="NCBI Taxonomy" id="595536"/>
    <lineage>
        <taxon>Bacteria</taxon>
        <taxon>Pseudomonadati</taxon>
        <taxon>Pseudomonadota</taxon>
        <taxon>Alphaproteobacteria</taxon>
        <taxon>Hyphomicrobiales</taxon>
        <taxon>Methylocystaceae</taxon>
        <taxon>Methylosinus</taxon>
    </lineage>
</organism>
<keyword evidence="2" id="KW-1185">Reference proteome</keyword>